<gene>
    <name evidence="3" type="ORF">HGRIS_005005</name>
</gene>
<proteinExistence type="inferred from homology"/>
<evidence type="ECO:0000256" key="2">
    <source>
        <dbReference type="SAM" id="MobiDB-lite"/>
    </source>
</evidence>
<name>A0ABR3JDP0_9AGAR</name>
<evidence type="ECO:0000313" key="3">
    <source>
        <dbReference type="EMBL" id="KAL0953825.1"/>
    </source>
</evidence>
<dbReference type="PANTHER" id="PTHR11937">
    <property type="entry name" value="ACTIN"/>
    <property type="match status" value="1"/>
</dbReference>
<dbReference type="Pfam" id="PF00022">
    <property type="entry name" value="Actin"/>
    <property type="match status" value="2"/>
</dbReference>
<dbReference type="EMBL" id="JASNQZ010000008">
    <property type="protein sequence ID" value="KAL0953825.1"/>
    <property type="molecule type" value="Genomic_DNA"/>
</dbReference>
<dbReference type="SMART" id="SM00268">
    <property type="entry name" value="ACTIN"/>
    <property type="match status" value="1"/>
</dbReference>
<reference evidence="4" key="1">
    <citation type="submission" date="2024-06" db="EMBL/GenBank/DDBJ databases">
        <title>Multi-omics analyses provide insights into the biosynthesis of the anticancer antibiotic pleurotin in Hohenbuehelia grisea.</title>
        <authorList>
            <person name="Weaver J.A."/>
            <person name="Alberti F."/>
        </authorList>
    </citation>
    <scope>NUCLEOTIDE SEQUENCE [LARGE SCALE GENOMIC DNA]</scope>
    <source>
        <strain evidence="4">T-177</strain>
    </source>
</reference>
<sequence>MPRGIPNTKRDDTGMRYTTFHVPLGLNPKHSGGTYLKGEAQTLWARNAYRRRETQAEEAAPATDQRRGSQVLVIHPGSRFLRLGKACDVNPVTVPNVIARKTKDAKPPTFVKSIFRPRTKVERSSNDSQSPPNDEHEDSAATDDPFDSKLAAITVSLRDRMRFYKLRVTPNAASIASTFNDKFKPEIIAEHNDPFRMDWIEESEDEVIIGEKVARISNPATSGYEVKWPIRGGNFNAQDYSSLQVALSDIETIIADTLKDKFKIEPRDFKTYSVILVIPDFYDRVYVRELVNLLLVTMGFKQLCAQQESLAATYGAGISNACVVDIGATSTSISCVDEGLVIPDSRMSLSIGGNDITEFLYVLLERMCFPYKDINLANSYDWNVMEDLKSRLCTLAEGDVALNLYDFVVRRPGRPTEKYGLRAYDEIILAPMCIFEPRVIDFDGKRAGLRIGVQSDVTEDIIEHPTDCVTQAMMISTSHLLPPVAPPALESSVSSSESTKQEPSDAAAVNGTSSASGEGASDAPMEIVDVEEDTKAVPPAPAPSSAPLQPPALVPATPQRGPAINACFEASKLPLDVAIFNSARAAGGDEKIRKYLQAVLVIGGTARTPGMAHALESRLQAIATPLVPNMEKVQIIPPPKDVDPRVLTWKGAAVLGKMDGVSELWITAADWDILGMRGLKERCFYL</sequence>
<feature type="compositionally biased region" description="Low complexity" evidence="2">
    <location>
        <begin position="487"/>
        <end position="498"/>
    </location>
</feature>
<feature type="region of interest" description="Disordered" evidence="2">
    <location>
        <begin position="108"/>
        <end position="145"/>
    </location>
</feature>
<evidence type="ECO:0000256" key="1">
    <source>
        <dbReference type="RuleBase" id="RU000487"/>
    </source>
</evidence>
<feature type="compositionally biased region" description="Acidic residues" evidence="2">
    <location>
        <begin position="135"/>
        <end position="145"/>
    </location>
</feature>
<dbReference type="InterPro" id="IPR043129">
    <property type="entry name" value="ATPase_NBD"/>
</dbReference>
<dbReference type="InterPro" id="IPR004000">
    <property type="entry name" value="Actin"/>
</dbReference>
<comment type="caution">
    <text evidence="3">The sequence shown here is derived from an EMBL/GenBank/DDBJ whole genome shotgun (WGS) entry which is preliminary data.</text>
</comment>
<dbReference type="CDD" id="cd10206">
    <property type="entry name" value="ASKHA_NBD_Arp8-like"/>
    <property type="match status" value="1"/>
</dbReference>
<dbReference type="Gene3D" id="3.90.640.10">
    <property type="entry name" value="Actin, Chain A, domain 4"/>
    <property type="match status" value="1"/>
</dbReference>
<evidence type="ECO:0000313" key="4">
    <source>
        <dbReference type="Proteomes" id="UP001556367"/>
    </source>
</evidence>
<evidence type="ECO:0008006" key="5">
    <source>
        <dbReference type="Google" id="ProtNLM"/>
    </source>
</evidence>
<dbReference type="Gene3D" id="3.30.420.40">
    <property type="match status" value="3"/>
</dbReference>
<dbReference type="SUPFAM" id="SSF53067">
    <property type="entry name" value="Actin-like ATPase domain"/>
    <property type="match status" value="2"/>
</dbReference>
<keyword evidence="4" id="KW-1185">Reference proteome</keyword>
<protein>
    <recommendedName>
        <fullName evidence="5">Actin-related protein 8</fullName>
    </recommendedName>
</protein>
<organism evidence="3 4">
    <name type="scientific">Hohenbuehelia grisea</name>
    <dbReference type="NCBI Taxonomy" id="104357"/>
    <lineage>
        <taxon>Eukaryota</taxon>
        <taxon>Fungi</taxon>
        <taxon>Dikarya</taxon>
        <taxon>Basidiomycota</taxon>
        <taxon>Agaricomycotina</taxon>
        <taxon>Agaricomycetes</taxon>
        <taxon>Agaricomycetidae</taxon>
        <taxon>Agaricales</taxon>
        <taxon>Pleurotineae</taxon>
        <taxon>Pleurotaceae</taxon>
        <taxon>Hohenbuehelia</taxon>
    </lineage>
</organism>
<dbReference type="Proteomes" id="UP001556367">
    <property type="component" value="Unassembled WGS sequence"/>
</dbReference>
<accession>A0ABR3JDP0</accession>
<feature type="compositionally biased region" description="Pro residues" evidence="2">
    <location>
        <begin position="538"/>
        <end position="553"/>
    </location>
</feature>
<comment type="similarity">
    <text evidence="1">Belongs to the actin family.</text>
</comment>
<feature type="region of interest" description="Disordered" evidence="2">
    <location>
        <begin position="486"/>
        <end position="557"/>
    </location>
</feature>